<dbReference type="Proteomes" id="UP000321659">
    <property type="component" value="Unassembled WGS sequence"/>
</dbReference>
<accession>A0A5C6M686</accession>
<comment type="caution">
    <text evidence="1">The sequence shown here is derived from an EMBL/GenBank/DDBJ whole genome shotgun (WGS) entry which is preliminary data.</text>
</comment>
<dbReference type="AlphaFoldDB" id="A0A5C6M686"/>
<evidence type="ECO:0000313" key="2">
    <source>
        <dbReference type="Proteomes" id="UP000321659"/>
    </source>
</evidence>
<protein>
    <submittedName>
        <fullName evidence="1">Uncharacterized protein</fullName>
    </submittedName>
</protein>
<evidence type="ECO:0000313" key="1">
    <source>
        <dbReference type="EMBL" id="TWW10236.1"/>
    </source>
</evidence>
<gene>
    <name evidence="1" type="ORF">LABALGLTS371_15240</name>
</gene>
<sequence length="67" mass="7513">MTNEKNVIGSINISSEGILIDGKKIHISGKTTFDNNSISDNAMSHELLRRINELENVVKYLLRVTKV</sequence>
<organism evidence="1 2">
    <name type="scientific">Dellaglioa algida</name>
    <dbReference type="NCBI Taxonomy" id="105612"/>
    <lineage>
        <taxon>Bacteria</taxon>
        <taxon>Bacillati</taxon>
        <taxon>Bacillota</taxon>
        <taxon>Bacilli</taxon>
        <taxon>Lactobacillales</taxon>
        <taxon>Lactobacillaceae</taxon>
        <taxon>Dellaglioa</taxon>
    </lineage>
</organism>
<dbReference type="RefSeq" id="WP_146303304.1">
    <property type="nucleotide sequence ID" value="NZ_JANXKU010000004.1"/>
</dbReference>
<reference evidence="1 2" key="1">
    <citation type="submission" date="2019-04" db="EMBL/GenBank/DDBJ databases">
        <title>In vitro growth and metabolic characteristics of meat-borne Lactobacillus algidus strains.</title>
        <authorList>
            <person name="Sade E."/>
            <person name="Per J."/>
            <person name="Tytti H."/>
            <person name="Johanna B.K."/>
        </authorList>
    </citation>
    <scope>NUCLEOTIDE SEQUENCE [LARGE SCALE GENOMIC DNA]</scope>
    <source>
        <strain evidence="1 2">LTS37-1</strain>
    </source>
</reference>
<proteinExistence type="predicted"/>
<name>A0A5C6M686_9LACO</name>
<dbReference type="EMBL" id="SRRQ01000018">
    <property type="protein sequence ID" value="TWW10236.1"/>
    <property type="molecule type" value="Genomic_DNA"/>
</dbReference>